<dbReference type="EMBL" id="JBHFFA010000001">
    <property type="protein sequence ID" value="KAL2650160.1"/>
    <property type="molecule type" value="Genomic_DNA"/>
</dbReference>
<evidence type="ECO:0000313" key="3">
    <source>
        <dbReference type="Proteomes" id="UP001605036"/>
    </source>
</evidence>
<dbReference type="AlphaFoldDB" id="A0ABD1ZFE3"/>
<sequence length="429" mass="49471">MSHSPNLDKLDQEASMKNIDRLIEALEMEAKESGMSKCRKLFSDEASNSALKVYQPPDREEASTSAVQIYQPPAREEALTSTVQVYQPPERLIVPSFPNYGITLEELSVLSRDEVFPYVNTHRLKTDGIIKISSELFQPIGSSPSTTYECIIDFFAAGLRKLADFPIKGECRRIVPPFEVEAEFLKQIGRKYKKDVWQDIAPWFGFFLTHSQPLSEGWVMDDFKKYSLEGHPDGYVLDKQVCLVINQVQRMVGKANRSFCSTTLVLLAIAHVDPRMANYHPDWHMWVSSEIRSRLDHEGKDKFSGGKFREGWEAIMRIVTIDFVAKQATTRHEPLLLKARNAFTNIRAEWDSEKGELVREREALKKELNKAKEMVAEAEQRTEAVRLKKEALQQQYTKDKAEWERKNMQLIEEVGQLHEEKKRNATRED</sequence>
<reference evidence="2 3" key="1">
    <citation type="submission" date="2024-09" db="EMBL/GenBank/DDBJ databases">
        <title>Chromosome-scale assembly of Riccia fluitans.</title>
        <authorList>
            <person name="Paukszto L."/>
            <person name="Sawicki J."/>
            <person name="Karawczyk K."/>
            <person name="Piernik-Szablinska J."/>
            <person name="Szczecinska M."/>
            <person name="Mazdziarz M."/>
        </authorList>
    </citation>
    <scope>NUCLEOTIDE SEQUENCE [LARGE SCALE GENOMIC DNA]</scope>
    <source>
        <strain evidence="2">Rf_01</strain>
        <tissue evidence="2">Aerial parts of the thallus</tissue>
    </source>
</reference>
<proteinExistence type="predicted"/>
<organism evidence="2 3">
    <name type="scientific">Riccia fluitans</name>
    <dbReference type="NCBI Taxonomy" id="41844"/>
    <lineage>
        <taxon>Eukaryota</taxon>
        <taxon>Viridiplantae</taxon>
        <taxon>Streptophyta</taxon>
        <taxon>Embryophyta</taxon>
        <taxon>Marchantiophyta</taxon>
        <taxon>Marchantiopsida</taxon>
        <taxon>Marchantiidae</taxon>
        <taxon>Marchantiales</taxon>
        <taxon>Ricciaceae</taxon>
        <taxon>Riccia</taxon>
    </lineage>
</organism>
<evidence type="ECO:0000313" key="2">
    <source>
        <dbReference type="EMBL" id="KAL2650160.1"/>
    </source>
</evidence>
<keyword evidence="1" id="KW-0175">Coiled coil</keyword>
<name>A0ABD1ZFE3_9MARC</name>
<gene>
    <name evidence="2" type="ORF">R1flu_018288</name>
</gene>
<protein>
    <submittedName>
        <fullName evidence="2">Uncharacterized protein</fullName>
    </submittedName>
</protein>
<dbReference type="Proteomes" id="UP001605036">
    <property type="component" value="Unassembled WGS sequence"/>
</dbReference>
<accession>A0ABD1ZFE3</accession>
<keyword evidence="3" id="KW-1185">Reference proteome</keyword>
<evidence type="ECO:0000256" key="1">
    <source>
        <dbReference type="SAM" id="Coils"/>
    </source>
</evidence>
<feature type="coiled-coil region" evidence="1">
    <location>
        <begin position="347"/>
        <end position="420"/>
    </location>
</feature>
<comment type="caution">
    <text evidence="2">The sequence shown here is derived from an EMBL/GenBank/DDBJ whole genome shotgun (WGS) entry which is preliminary data.</text>
</comment>